<evidence type="ECO:0000259" key="1">
    <source>
        <dbReference type="Pfam" id="PF00884"/>
    </source>
</evidence>
<dbReference type="SUPFAM" id="SSF53649">
    <property type="entry name" value="Alkaline phosphatase-like"/>
    <property type="match status" value="1"/>
</dbReference>
<reference evidence="2" key="2">
    <citation type="submission" date="2024-05" db="EMBL/GenBank/DDBJ databases">
        <title>Rhodohalobacter halophilus gen. nov., sp. nov., a moderately halophilic member of the family Balneolaceae.</title>
        <authorList>
            <person name="Xia J."/>
        </authorList>
    </citation>
    <scope>NUCLEOTIDE SEQUENCE</scope>
    <source>
        <strain evidence="2">WB101</strain>
    </source>
</reference>
<dbReference type="CDD" id="cd16027">
    <property type="entry name" value="SGSH"/>
    <property type="match status" value="1"/>
</dbReference>
<organism evidence="2 3">
    <name type="scientific">Rhodohalobacter sulfatireducens</name>
    <dbReference type="NCBI Taxonomy" id="2911366"/>
    <lineage>
        <taxon>Bacteria</taxon>
        <taxon>Pseudomonadati</taxon>
        <taxon>Balneolota</taxon>
        <taxon>Balneolia</taxon>
        <taxon>Balneolales</taxon>
        <taxon>Balneolaceae</taxon>
        <taxon>Rhodohalobacter</taxon>
    </lineage>
</organism>
<protein>
    <submittedName>
        <fullName evidence="2">Sulfatase</fullName>
    </submittedName>
</protein>
<sequence length="540" mass="61977">MSLKYRCYFGRFVSTGVLSLSIFFLCFSLLKAQAQDRPNILFAISDDQSFPHASAYGTDWVQTPAFDRVADQGILFTRAYVPNPKCAPSRSIILTGRNSWQLEEAANHWPDFPEKFKVFTEVLEEEGYFVGSTGKGWAPGIAQTTDGSPRHLAGTPYNEMTMQPPTSAINSNDYAANFEFFLESRENKDQPFSFWYGGHEPHRRYVYSSGVQIGGKEINQIKEIPSFWPDTDSIRVDMLDYAMEIEYFDEHLGRMLAHLEEIGELDNTVVVVTADNGMPFPRIKGQLYEQSAHLPLAIMWPNGIESPGRVVDDFVSFADFAPTFIELAGLEWKDTGMHPTVGKSLTDILFSDREGQVNEERDHVILGKERHDVGRPYDWGYPVRGIVKGDFLYLRNFEEDRWPVGNPETGYLNTDGSPTKSFILDHRTTAGMYHYWQWNFGKRPFEELYNISEDPNCLHNLADDPAYSDQKNHLAEELYRKLKEQNDPRVMGRGYIFEVFPYMDSGTQNFYQRFMNGEEMNTGWVNDSDFETEPLPEQSQ</sequence>
<dbReference type="InterPro" id="IPR000917">
    <property type="entry name" value="Sulfatase_N"/>
</dbReference>
<dbReference type="Gene3D" id="3.40.720.10">
    <property type="entry name" value="Alkaline Phosphatase, subunit A"/>
    <property type="match status" value="1"/>
</dbReference>
<evidence type="ECO:0000313" key="2">
    <source>
        <dbReference type="EMBL" id="MCG2587453.1"/>
    </source>
</evidence>
<proteinExistence type="predicted"/>
<dbReference type="Pfam" id="PF00884">
    <property type="entry name" value="Sulfatase"/>
    <property type="match status" value="1"/>
</dbReference>
<reference evidence="2" key="1">
    <citation type="submission" date="2022-01" db="EMBL/GenBank/DDBJ databases">
        <authorList>
            <person name="Wang Y."/>
        </authorList>
    </citation>
    <scope>NUCLEOTIDE SEQUENCE</scope>
    <source>
        <strain evidence="2">WB101</strain>
    </source>
</reference>
<dbReference type="InterPro" id="IPR017850">
    <property type="entry name" value="Alkaline_phosphatase_core_sf"/>
</dbReference>
<accession>A0ABS9K9G0</accession>
<name>A0ABS9K9G0_9BACT</name>
<comment type="caution">
    <text evidence="2">The sequence shown here is derived from an EMBL/GenBank/DDBJ whole genome shotgun (WGS) entry which is preliminary data.</text>
</comment>
<feature type="domain" description="Sulfatase N-terminal" evidence="1">
    <location>
        <begin position="38"/>
        <end position="329"/>
    </location>
</feature>
<evidence type="ECO:0000313" key="3">
    <source>
        <dbReference type="Proteomes" id="UP001165366"/>
    </source>
</evidence>
<dbReference type="Proteomes" id="UP001165366">
    <property type="component" value="Unassembled WGS sequence"/>
</dbReference>
<gene>
    <name evidence="2" type="ORF">L6773_02665</name>
</gene>
<dbReference type="EMBL" id="JAKLWS010000002">
    <property type="protein sequence ID" value="MCG2587453.1"/>
    <property type="molecule type" value="Genomic_DNA"/>
</dbReference>
<keyword evidence="3" id="KW-1185">Reference proteome</keyword>
<dbReference type="InterPro" id="IPR052701">
    <property type="entry name" value="GAG_Ulvan_Degrading_Sulfatases"/>
</dbReference>
<dbReference type="RefSeq" id="WP_237852297.1">
    <property type="nucleotide sequence ID" value="NZ_JAKLWS010000002.1"/>
</dbReference>
<dbReference type="PANTHER" id="PTHR43751">
    <property type="entry name" value="SULFATASE"/>
    <property type="match status" value="1"/>
</dbReference>
<dbReference type="PANTHER" id="PTHR43751:SF1">
    <property type="entry name" value="SULFATASE ATSG-RELATED"/>
    <property type="match status" value="1"/>
</dbReference>